<name>A0AAC9JHQ7_9ALTE</name>
<accession>A0AAC9JHQ7</accession>
<gene>
    <name evidence="1" type="ORF">BM524_20900</name>
</gene>
<keyword evidence="1" id="KW-0614">Plasmid</keyword>
<dbReference type="AlphaFoldDB" id="A0AAC9JHQ7"/>
<protein>
    <submittedName>
        <fullName evidence="1">Uncharacterized protein</fullName>
    </submittedName>
</protein>
<organism evidence="1 2">
    <name type="scientific">Alteromonas mediterranea</name>
    <dbReference type="NCBI Taxonomy" id="314275"/>
    <lineage>
        <taxon>Bacteria</taxon>
        <taxon>Pseudomonadati</taxon>
        <taxon>Pseudomonadota</taxon>
        <taxon>Gammaproteobacteria</taxon>
        <taxon>Alteromonadales</taxon>
        <taxon>Alteromonadaceae</taxon>
        <taxon>Alteromonas/Salinimonas group</taxon>
        <taxon>Alteromonas</taxon>
    </lineage>
</organism>
<geneLocation type="plasmid" evidence="2">
    <name>pamcp48-600</name>
</geneLocation>
<dbReference type="EMBL" id="CP018025">
    <property type="protein sequence ID" value="APD92362.1"/>
    <property type="molecule type" value="Genomic_DNA"/>
</dbReference>
<dbReference type="Proteomes" id="UP000182101">
    <property type="component" value="Plasmid pAMCP48-600"/>
</dbReference>
<evidence type="ECO:0000313" key="1">
    <source>
        <dbReference type="EMBL" id="APD92362.1"/>
    </source>
</evidence>
<reference evidence="1 2" key="1">
    <citation type="submission" date="2016-11" db="EMBL/GenBank/DDBJ databases">
        <title>Networking in microbes: conjugative elements and plasmids in the genus Alteromonas.</title>
        <authorList>
            <person name="Lopez-Perez M."/>
            <person name="Ramon-Marco N."/>
            <person name="Rodriguez-Valera F."/>
        </authorList>
    </citation>
    <scope>NUCLEOTIDE SEQUENCE [LARGE SCALE GENOMIC DNA]</scope>
    <source>
        <strain evidence="1 2">CP48</strain>
        <plasmid evidence="2">pamcp48-600</plasmid>
    </source>
</reference>
<dbReference type="RefSeq" id="WP_071960976.1">
    <property type="nucleotide sequence ID" value="NZ_CP018025.1"/>
</dbReference>
<proteinExistence type="predicted"/>
<evidence type="ECO:0000313" key="2">
    <source>
        <dbReference type="Proteomes" id="UP000182101"/>
    </source>
</evidence>
<sequence length="107" mass="12657">MEITSSSFPNKKDIIYRDDFSVHDKLTFRQWCKLFSLDIDQLCILFNVSKPTIYKYIDVSSNVKLRKPIIICCNLMLTFDREDAERYLFQRLSNTSHPWPSRSPIGC</sequence>